<gene>
    <name evidence="1" type="ORF">A2Y75_05395</name>
</gene>
<organism evidence="1 2">
    <name type="scientific">Candidatus Solincola sediminis</name>
    <dbReference type="NCBI Taxonomy" id="1797199"/>
    <lineage>
        <taxon>Bacteria</taxon>
        <taxon>Bacillati</taxon>
        <taxon>Actinomycetota</taxon>
        <taxon>Candidatus Geothermincolia</taxon>
        <taxon>Candidatus Geothermincolales</taxon>
        <taxon>Candidatus Geothermincolaceae</taxon>
        <taxon>Candidatus Solincola</taxon>
    </lineage>
</organism>
<reference evidence="1 2" key="1">
    <citation type="journal article" date="2016" name="Nat. Commun.">
        <title>Thousands of microbial genomes shed light on interconnected biogeochemical processes in an aquifer system.</title>
        <authorList>
            <person name="Anantharaman K."/>
            <person name="Brown C.T."/>
            <person name="Hug L.A."/>
            <person name="Sharon I."/>
            <person name="Castelle C.J."/>
            <person name="Probst A.J."/>
            <person name="Thomas B.C."/>
            <person name="Singh A."/>
            <person name="Wilkins M.J."/>
            <person name="Karaoz U."/>
            <person name="Brodie E.L."/>
            <person name="Williams K.H."/>
            <person name="Hubbard S.S."/>
            <person name="Banfield J.F."/>
        </authorList>
    </citation>
    <scope>NUCLEOTIDE SEQUENCE [LARGE SCALE GENOMIC DNA]</scope>
</reference>
<proteinExistence type="predicted"/>
<name>A0A1F2WG83_9ACTN</name>
<dbReference type="Proteomes" id="UP000177876">
    <property type="component" value="Unassembled WGS sequence"/>
</dbReference>
<comment type="caution">
    <text evidence="1">The sequence shown here is derived from an EMBL/GenBank/DDBJ whole genome shotgun (WGS) entry which is preliminary data.</text>
</comment>
<accession>A0A1F2WG83</accession>
<dbReference type="EMBL" id="MELK01000051">
    <property type="protein sequence ID" value="OFW55850.1"/>
    <property type="molecule type" value="Genomic_DNA"/>
</dbReference>
<sequence length="154" mass="16713">MTSVDQVKIDGVVLPTTSYRLDDFRVLTRIDGGVWPLCNELNLADTEVGTWSVTATYGATVPTLGQLAVGELMCELVNLLTGNKACSLPTPVQTLVRQGVTMNFIDPNTVFEHGRVGLYLSDLFIQTYNPNALQAAAQVFDVDRVSSFRITGTA</sequence>
<evidence type="ECO:0000313" key="1">
    <source>
        <dbReference type="EMBL" id="OFW55850.1"/>
    </source>
</evidence>
<protein>
    <submittedName>
        <fullName evidence="1">Uncharacterized protein</fullName>
    </submittedName>
</protein>
<evidence type="ECO:0000313" key="2">
    <source>
        <dbReference type="Proteomes" id="UP000177876"/>
    </source>
</evidence>
<dbReference type="AlphaFoldDB" id="A0A1F2WG83"/>